<dbReference type="EMBL" id="JAJFAZ020000010">
    <property type="protein sequence ID" value="KAI5311491.1"/>
    <property type="molecule type" value="Genomic_DNA"/>
</dbReference>
<gene>
    <name evidence="1" type="ORF">L3X38_000217</name>
</gene>
<name>A0AAD4UTA2_PRUDU</name>
<sequence length="111" mass="12110">MGKFGRWQRIIYENPPKSCSFCRMRGHSLDECKARPVLNKGKEPLQDDTTNPNGAKEKAVAGQVQRVNAAINEEEANVLDNNNQKGEMAGGVEYPDLGSRTSLIPLLAGPA</sequence>
<dbReference type="Proteomes" id="UP001054821">
    <property type="component" value="Mitochondrion MT"/>
</dbReference>
<evidence type="ECO:0000313" key="1">
    <source>
        <dbReference type="EMBL" id="KAI5311491.1"/>
    </source>
</evidence>
<protein>
    <submittedName>
        <fullName evidence="1">Uncharacterized protein</fullName>
    </submittedName>
</protein>
<accession>A0AAD4UTA2</accession>
<organism evidence="1 2">
    <name type="scientific">Prunus dulcis</name>
    <name type="common">Almond</name>
    <name type="synonym">Amygdalus dulcis</name>
    <dbReference type="NCBI Taxonomy" id="3755"/>
    <lineage>
        <taxon>Eukaryota</taxon>
        <taxon>Viridiplantae</taxon>
        <taxon>Streptophyta</taxon>
        <taxon>Embryophyta</taxon>
        <taxon>Tracheophyta</taxon>
        <taxon>Spermatophyta</taxon>
        <taxon>Magnoliopsida</taxon>
        <taxon>eudicotyledons</taxon>
        <taxon>Gunneridae</taxon>
        <taxon>Pentapetalae</taxon>
        <taxon>rosids</taxon>
        <taxon>fabids</taxon>
        <taxon>Rosales</taxon>
        <taxon>Rosaceae</taxon>
        <taxon>Amygdaloideae</taxon>
        <taxon>Amygdaleae</taxon>
        <taxon>Prunus</taxon>
    </lineage>
</organism>
<keyword evidence="2" id="KW-1185">Reference proteome</keyword>
<evidence type="ECO:0000313" key="2">
    <source>
        <dbReference type="Proteomes" id="UP001054821"/>
    </source>
</evidence>
<proteinExistence type="predicted"/>
<geneLocation type="mitochondrion" evidence="1"/>
<reference evidence="1 2" key="1">
    <citation type="journal article" date="2022" name="G3 (Bethesda)">
        <title>Whole-genome sequence and methylome profiling of the almond [Prunus dulcis (Mill.) D.A. Webb] cultivar 'Nonpareil'.</title>
        <authorList>
            <person name="D'Amico-Willman K.M."/>
            <person name="Ouma W.Z."/>
            <person name="Meulia T."/>
            <person name="Sideli G.M."/>
            <person name="Gradziel T.M."/>
            <person name="Fresnedo-Ramirez J."/>
        </authorList>
    </citation>
    <scope>NUCLEOTIDE SEQUENCE [LARGE SCALE GENOMIC DNA]</scope>
    <source>
        <strain evidence="1">Clone GOH B32 T37-40</strain>
    </source>
</reference>
<comment type="caution">
    <text evidence="1">The sequence shown here is derived from an EMBL/GenBank/DDBJ whole genome shotgun (WGS) entry which is preliminary data.</text>
</comment>
<dbReference type="AlphaFoldDB" id="A0AAD4UTA2"/>
<keyword evidence="1" id="KW-0496">Mitochondrion</keyword>